<reference evidence="1 2" key="1">
    <citation type="journal article" date="2022" name="Genome Biol. Evol.">
        <title>The Spruce Budworm Genome: Reconstructing the Evolutionary History of Antifreeze Proteins.</title>
        <authorList>
            <person name="Beliveau C."/>
            <person name="Gagne P."/>
            <person name="Picq S."/>
            <person name="Vernygora O."/>
            <person name="Keeling C.I."/>
            <person name="Pinkney K."/>
            <person name="Doucet D."/>
            <person name="Wen F."/>
            <person name="Johnston J.S."/>
            <person name="Maaroufi H."/>
            <person name="Boyle B."/>
            <person name="Laroche J."/>
            <person name="Dewar K."/>
            <person name="Juretic N."/>
            <person name="Blackburn G."/>
            <person name="Nisole A."/>
            <person name="Brunet B."/>
            <person name="Brandao M."/>
            <person name="Lumley L."/>
            <person name="Duan J."/>
            <person name="Quan G."/>
            <person name="Lucarotti C.J."/>
            <person name="Roe A.D."/>
            <person name="Sperling F.A.H."/>
            <person name="Levesque R.C."/>
            <person name="Cusson M."/>
        </authorList>
    </citation>
    <scope>NUCLEOTIDE SEQUENCE [LARGE SCALE GENOMIC DNA]</scope>
    <source>
        <strain evidence="1">Glfc:IPQL:Cfum</strain>
    </source>
</reference>
<accession>A0ACC0K577</accession>
<protein>
    <submittedName>
        <fullName evidence="1">Uncharacterized protein</fullName>
    </submittedName>
</protein>
<keyword evidence="2" id="KW-1185">Reference proteome</keyword>
<evidence type="ECO:0000313" key="1">
    <source>
        <dbReference type="EMBL" id="KAI8431535.1"/>
    </source>
</evidence>
<organism evidence="1 2">
    <name type="scientific">Choristoneura fumiferana</name>
    <name type="common">Spruce budworm moth</name>
    <name type="synonym">Archips fumiferana</name>
    <dbReference type="NCBI Taxonomy" id="7141"/>
    <lineage>
        <taxon>Eukaryota</taxon>
        <taxon>Metazoa</taxon>
        <taxon>Ecdysozoa</taxon>
        <taxon>Arthropoda</taxon>
        <taxon>Hexapoda</taxon>
        <taxon>Insecta</taxon>
        <taxon>Pterygota</taxon>
        <taxon>Neoptera</taxon>
        <taxon>Endopterygota</taxon>
        <taxon>Lepidoptera</taxon>
        <taxon>Glossata</taxon>
        <taxon>Ditrysia</taxon>
        <taxon>Tortricoidea</taxon>
        <taxon>Tortricidae</taxon>
        <taxon>Tortricinae</taxon>
        <taxon>Choristoneura</taxon>
    </lineage>
</organism>
<name>A0ACC0K577_CHOFU</name>
<comment type="caution">
    <text evidence="1">The sequence shown here is derived from an EMBL/GenBank/DDBJ whole genome shotgun (WGS) entry which is preliminary data.</text>
</comment>
<gene>
    <name evidence="1" type="ORF">MSG28_016033</name>
</gene>
<sequence>MRSLAGSKGRPRHDANVKAGPLPSLLWPAPAGFLCIGRFIFWLNLVTGSSLDLYHIIGFEVGGHLGGLVGRSLNGLVPFITALNPPRTGWNETNMFRPSDGLATEAIHTDVFGSGMLEPVADCDFYPNGGLVMPGCYWVDWECSRDSASVGPALSPAGAVAVAGTVPPTGIDTGAVEKRSPSAGSEPANEKTANGNDDDDDEDDNGNDDIDDVAGDGFTSVKCESTTDALEGNCDSEETIVMGGLVDKSGMRVEMDDKCQGRRRPMVQGGQVDMENEKSMNGEWMKNLEALNATQRLLQHAHCAPPLCSRDYPTKLTPAHNYPRLPPF</sequence>
<dbReference type="Proteomes" id="UP001064048">
    <property type="component" value="Chromosome 30"/>
</dbReference>
<dbReference type="EMBL" id="CM046130">
    <property type="protein sequence ID" value="KAI8431535.1"/>
    <property type="molecule type" value="Genomic_DNA"/>
</dbReference>
<proteinExistence type="predicted"/>
<evidence type="ECO:0000313" key="2">
    <source>
        <dbReference type="Proteomes" id="UP001064048"/>
    </source>
</evidence>